<organism evidence="2 3">
    <name type="scientific">Caerostris darwini</name>
    <dbReference type="NCBI Taxonomy" id="1538125"/>
    <lineage>
        <taxon>Eukaryota</taxon>
        <taxon>Metazoa</taxon>
        <taxon>Ecdysozoa</taxon>
        <taxon>Arthropoda</taxon>
        <taxon>Chelicerata</taxon>
        <taxon>Arachnida</taxon>
        <taxon>Araneae</taxon>
        <taxon>Araneomorphae</taxon>
        <taxon>Entelegynae</taxon>
        <taxon>Araneoidea</taxon>
        <taxon>Araneidae</taxon>
        <taxon>Caerostris</taxon>
    </lineage>
</organism>
<comment type="caution">
    <text evidence="2">The sequence shown here is derived from an EMBL/GenBank/DDBJ whole genome shotgun (WGS) entry which is preliminary data.</text>
</comment>
<keyword evidence="3" id="KW-1185">Reference proteome</keyword>
<keyword evidence="1" id="KW-0472">Membrane</keyword>
<keyword evidence="1" id="KW-0812">Transmembrane</keyword>
<name>A0AAV4Q4C2_9ARAC</name>
<evidence type="ECO:0000313" key="2">
    <source>
        <dbReference type="EMBL" id="GIY02253.1"/>
    </source>
</evidence>
<proteinExistence type="predicted"/>
<feature type="transmembrane region" description="Helical" evidence="1">
    <location>
        <begin position="120"/>
        <end position="143"/>
    </location>
</feature>
<protein>
    <submittedName>
        <fullName evidence="2">Uncharacterized protein</fullName>
    </submittedName>
</protein>
<feature type="transmembrane region" description="Helical" evidence="1">
    <location>
        <begin position="69"/>
        <end position="100"/>
    </location>
</feature>
<evidence type="ECO:0000313" key="3">
    <source>
        <dbReference type="Proteomes" id="UP001054837"/>
    </source>
</evidence>
<dbReference type="EMBL" id="BPLQ01003666">
    <property type="protein sequence ID" value="GIY02253.1"/>
    <property type="molecule type" value="Genomic_DNA"/>
</dbReference>
<dbReference type="Proteomes" id="UP001054837">
    <property type="component" value="Unassembled WGS sequence"/>
</dbReference>
<dbReference type="AlphaFoldDB" id="A0AAV4Q4C2"/>
<sequence length="152" mass="17443">MDGSTKTLCDDVEPLLPPRASREMREQNCLPLGNNQLDFVYPCPLESTLLCCPPPLAFKRLCKLGNQSYWFPSYFITTWFPSYFITLSVICFFCRNSHWVNSFSKEVSVASYFDSYSKLALFWSNPGIGVFHLVVIVTGILNIRNKSEGYWV</sequence>
<gene>
    <name evidence="2" type="ORF">CDAR_112471</name>
</gene>
<keyword evidence="1" id="KW-1133">Transmembrane helix</keyword>
<reference evidence="2 3" key="1">
    <citation type="submission" date="2021-06" db="EMBL/GenBank/DDBJ databases">
        <title>Caerostris darwini draft genome.</title>
        <authorList>
            <person name="Kono N."/>
            <person name="Arakawa K."/>
        </authorList>
    </citation>
    <scope>NUCLEOTIDE SEQUENCE [LARGE SCALE GENOMIC DNA]</scope>
</reference>
<evidence type="ECO:0000256" key="1">
    <source>
        <dbReference type="SAM" id="Phobius"/>
    </source>
</evidence>
<accession>A0AAV4Q4C2</accession>